<dbReference type="PANTHER" id="PTHR12956:SF13">
    <property type="entry name" value="ALKALINE CERAMIDASE TOD1"/>
    <property type="match status" value="1"/>
</dbReference>
<feature type="domain" description="TOD1/MUCI70 glycosyltransferase-like" evidence="1">
    <location>
        <begin position="11"/>
        <end position="79"/>
    </location>
</feature>
<gene>
    <name evidence="2" type="ORF">CMV_027044</name>
</gene>
<proteinExistence type="predicted"/>
<reference evidence="2" key="1">
    <citation type="submission" date="2020-03" db="EMBL/GenBank/DDBJ databases">
        <title>Castanea mollissima Vanexum genome sequencing.</title>
        <authorList>
            <person name="Staton M."/>
        </authorList>
    </citation>
    <scope>NUCLEOTIDE SEQUENCE</scope>
    <source>
        <tissue evidence="2">Leaf</tissue>
    </source>
</reference>
<dbReference type="OrthoDB" id="1905162at2759"/>
<dbReference type="PANTHER" id="PTHR12956">
    <property type="entry name" value="ALKALINE CERAMIDASE-RELATED"/>
    <property type="match status" value="1"/>
</dbReference>
<dbReference type="EMBL" id="JRKL02008703">
    <property type="protein sequence ID" value="KAF3946721.1"/>
    <property type="molecule type" value="Genomic_DNA"/>
</dbReference>
<dbReference type="Pfam" id="PF04765">
    <property type="entry name" value="TOD1_MUCI70"/>
    <property type="match status" value="1"/>
</dbReference>
<dbReference type="InterPro" id="IPR006852">
    <property type="entry name" value="TOD1_MUCI70"/>
</dbReference>
<name>A0A8J4VFC0_9ROSI</name>
<organism evidence="2 3">
    <name type="scientific">Castanea mollissima</name>
    <name type="common">Chinese chestnut</name>
    <dbReference type="NCBI Taxonomy" id="60419"/>
    <lineage>
        <taxon>Eukaryota</taxon>
        <taxon>Viridiplantae</taxon>
        <taxon>Streptophyta</taxon>
        <taxon>Embryophyta</taxon>
        <taxon>Tracheophyta</taxon>
        <taxon>Spermatophyta</taxon>
        <taxon>Magnoliopsida</taxon>
        <taxon>eudicotyledons</taxon>
        <taxon>Gunneridae</taxon>
        <taxon>Pentapetalae</taxon>
        <taxon>rosids</taxon>
        <taxon>fabids</taxon>
        <taxon>Fagales</taxon>
        <taxon>Fagaceae</taxon>
        <taxon>Castanea</taxon>
    </lineage>
</organism>
<dbReference type="AlphaFoldDB" id="A0A8J4VFC0"/>
<evidence type="ECO:0000313" key="3">
    <source>
        <dbReference type="Proteomes" id="UP000737018"/>
    </source>
</evidence>
<evidence type="ECO:0000313" key="2">
    <source>
        <dbReference type="EMBL" id="KAF3946721.1"/>
    </source>
</evidence>
<dbReference type="Proteomes" id="UP000737018">
    <property type="component" value="Unassembled WGS sequence"/>
</dbReference>
<sequence length="133" mass="15309">MRSFPGGGSNVDVPDSAMILRKHELSSNLFSCLMFNELEAFNPRDQLAFAYVRDHMKPKLKLNMFEVEVFEQVVMEYRHNLKHIGETGGREEGSKRSKTKRTKRAGSDLLYVNGSCCSKCQKYLLEMWGESHK</sequence>
<accession>A0A8J4VFC0</accession>
<comment type="caution">
    <text evidence="2">The sequence shown here is derived from an EMBL/GenBank/DDBJ whole genome shotgun (WGS) entry which is preliminary data.</text>
</comment>
<protein>
    <recommendedName>
        <fullName evidence="1">TOD1/MUCI70 glycosyltransferase-like domain-containing protein</fullName>
    </recommendedName>
</protein>
<keyword evidence="3" id="KW-1185">Reference proteome</keyword>
<evidence type="ECO:0000259" key="1">
    <source>
        <dbReference type="Pfam" id="PF04765"/>
    </source>
</evidence>
<dbReference type="InterPro" id="IPR048354">
    <property type="entry name" value="TOD1_MUCI70_glycTrfase_dom"/>
</dbReference>